<evidence type="ECO:0000313" key="7">
    <source>
        <dbReference type="EMBL" id="KAH1109060.1"/>
    </source>
</evidence>
<evidence type="ECO:0000259" key="6">
    <source>
        <dbReference type="Pfam" id="PF08704"/>
    </source>
</evidence>
<dbReference type="EMBL" id="JAIQCV010000004">
    <property type="protein sequence ID" value="KAH1109060.1"/>
    <property type="molecule type" value="Genomic_DNA"/>
</dbReference>
<name>A0A9D3W7P2_9ROSI</name>
<feature type="domain" description="tRNA (adenine(58)-N(1))-methyltransferase catalytic subunit TRM61 C-terminal" evidence="6">
    <location>
        <begin position="2"/>
        <end position="67"/>
    </location>
</feature>
<evidence type="ECO:0000256" key="3">
    <source>
        <dbReference type="ARBA" id="ARBA00022679"/>
    </source>
</evidence>
<dbReference type="GO" id="GO:0030488">
    <property type="term" value="P:tRNA methylation"/>
    <property type="evidence" value="ECO:0007669"/>
    <property type="project" value="InterPro"/>
</dbReference>
<protein>
    <recommendedName>
        <fullName evidence="1">tRNA (adenine(58)-N(1))-methyltransferase</fullName>
        <ecNumber evidence="1">2.1.1.220</ecNumber>
    </recommendedName>
</protein>
<dbReference type="Proteomes" id="UP000828251">
    <property type="component" value="Unassembled WGS sequence"/>
</dbReference>
<sequence>MISSFFSRAVAPTGHLYTFDFHEQRAASAREDFERTGISALVTVGVRDIQGEGFLNQLSGLADSVSLAFLVFVIFEIRCFNGDAFQVLVFRDIALQAPTHILIIPKSKDGLTGLSKLPRLCFMIGSMDSRNCASKCKDNSPKLIKNSDKVCTDEINRVIIDPSATTRQGNKESSLGSITPDANRGIGEFPYKFNSPPTEVKKAQNHPHFDPDTTINQESMVSVNHSSPRTPKDGIFDPFAPGSECMVFAPSYRKYVDEMRITVARRLNFDISVGTVGYVNHISAAVSISDEEMF</sequence>
<dbReference type="Pfam" id="PF08704">
    <property type="entry name" value="GCD14"/>
    <property type="match status" value="1"/>
</dbReference>
<dbReference type="GO" id="GO:0160107">
    <property type="term" value="F:tRNA (adenine(58)-N1)-methyltransferase activity"/>
    <property type="evidence" value="ECO:0007669"/>
    <property type="project" value="UniProtKB-EC"/>
</dbReference>
<evidence type="ECO:0000256" key="1">
    <source>
        <dbReference type="ARBA" id="ARBA00012796"/>
    </source>
</evidence>
<accession>A0A9D3W7P2</accession>
<evidence type="ECO:0000256" key="5">
    <source>
        <dbReference type="ARBA" id="ARBA00022694"/>
    </source>
</evidence>
<gene>
    <name evidence="7" type="ORF">J1N35_012828</name>
</gene>
<dbReference type="OrthoDB" id="777328at2759"/>
<dbReference type="GO" id="GO:0031515">
    <property type="term" value="C:tRNA (m1A) methyltransferase complex"/>
    <property type="evidence" value="ECO:0007669"/>
    <property type="project" value="InterPro"/>
</dbReference>
<reference evidence="7 8" key="1">
    <citation type="journal article" date="2021" name="Plant Biotechnol. J.">
        <title>Multi-omics assisted identification of the key and species-specific regulatory components of drought-tolerant mechanisms in Gossypium stocksii.</title>
        <authorList>
            <person name="Yu D."/>
            <person name="Ke L."/>
            <person name="Zhang D."/>
            <person name="Wu Y."/>
            <person name="Sun Y."/>
            <person name="Mei J."/>
            <person name="Sun J."/>
            <person name="Sun Y."/>
        </authorList>
    </citation>
    <scope>NUCLEOTIDE SEQUENCE [LARGE SCALE GENOMIC DNA]</scope>
    <source>
        <strain evidence="8">cv. E1</strain>
        <tissue evidence="7">Leaf</tissue>
    </source>
</reference>
<comment type="caution">
    <text evidence="7">The sequence shown here is derived from an EMBL/GenBank/DDBJ whole genome shotgun (WGS) entry which is preliminary data.</text>
</comment>
<dbReference type="InterPro" id="IPR038971">
    <property type="entry name" value="SMR11/SMR16"/>
</dbReference>
<evidence type="ECO:0000256" key="2">
    <source>
        <dbReference type="ARBA" id="ARBA00022603"/>
    </source>
</evidence>
<evidence type="ECO:0000313" key="8">
    <source>
        <dbReference type="Proteomes" id="UP000828251"/>
    </source>
</evidence>
<dbReference type="AlphaFoldDB" id="A0A9D3W7P2"/>
<keyword evidence="3" id="KW-0808">Transferase</keyword>
<organism evidence="7 8">
    <name type="scientific">Gossypium stocksii</name>
    <dbReference type="NCBI Taxonomy" id="47602"/>
    <lineage>
        <taxon>Eukaryota</taxon>
        <taxon>Viridiplantae</taxon>
        <taxon>Streptophyta</taxon>
        <taxon>Embryophyta</taxon>
        <taxon>Tracheophyta</taxon>
        <taxon>Spermatophyta</taxon>
        <taxon>Magnoliopsida</taxon>
        <taxon>eudicotyledons</taxon>
        <taxon>Gunneridae</taxon>
        <taxon>Pentapetalae</taxon>
        <taxon>rosids</taxon>
        <taxon>malvids</taxon>
        <taxon>Malvales</taxon>
        <taxon>Malvaceae</taxon>
        <taxon>Malvoideae</taxon>
        <taxon>Gossypium</taxon>
    </lineage>
</organism>
<dbReference type="PROSITE" id="PS51620">
    <property type="entry name" value="SAM_TRM61"/>
    <property type="match status" value="1"/>
</dbReference>
<keyword evidence="2" id="KW-0489">Methyltransferase</keyword>
<dbReference type="Gene3D" id="3.40.50.150">
    <property type="entry name" value="Vaccinia Virus protein VP39"/>
    <property type="match status" value="1"/>
</dbReference>
<dbReference type="SUPFAM" id="SSF53335">
    <property type="entry name" value="S-adenosyl-L-methionine-dependent methyltransferases"/>
    <property type="match status" value="1"/>
</dbReference>
<dbReference type="InterPro" id="IPR014816">
    <property type="entry name" value="tRNA_MeTrfase_Gcd14"/>
</dbReference>
<dbReference type="EC" id="2.1.1.220" evidence="1"/>
<keyword evidence="5" id="KW-0819">tRNA processing</keyword>
<dbReference type="InterPro" id="IPR049470">
    <property type="entry name" value="TRM61_C"/>
</dbReference>
<evidence type="ECO:0000256" key="4">
    <source>
        <dbReference type="ARBA" id="ARBA00022691"/>
    </source>
</evidence>
<proteinExistence type="predicted"/>
<dbReference type="PANTHER" id="PTHR36310">
    <property type="entry name" value="CYCLIN-DEPENDENT PROTEIN KINASE INHIBITOR SMR11"/>
    <property type="match status" value="1"/>
</dbReference>
<dbReference type="PANTHER" id="PTHR36310:SF1">
    <property type="entry name" value="CYCLIN-DEPENDENT PROTEIN KINASE INHIBITOR SMR11"/>
    <property type="match status" value="1"/>
</dbReference>
<dbReference type="InterPro" id="IPR029063">
    <property type="entry name" value="SAM-dependent_MTases_sf"/>
</dbReference>
<keyword evidence="4" id="KW-0949">S-adenosyl-L-methionine</keyword>
<keyword evidence="8" id="KW-1185">Reference proteome</keyword>